<keyword evidence="4 6" id="KW-1133">Transmembrane helix</keyword>
<dbReference type="InterPro" id="IPR036259">
    <property type="entry name" value="MFS_trans_sf"/>
</dbReference>
<feature type="transmembrane region" description="Helical" evidence="6">
    <location>
        <begin position="147"/>
        <end position="169"/>
    </location>
</feature>
<reference evidence="8" key="1">
    <citation type="submission" date="2021-01" db="EMBL/GenBank/DDBJ databases">
        <title>Metabolic potential, ecology and presence of endohyphal bacteria is reflected in genomic diversity of Mucoromycotina.</title>
        <authorList>
            <person name="Muszewska A."/>
            <person name="Okrasinska A."/>
            <person name="Steczkiewicz K."/>
            <person name="Drgas O."/>
            <person name="Orlowska M."/>
            <person name="Perlinska-Lenart U."/>
            <person name="Aleksandrzak-Piekarczyk T."/>
            <person name="Szatraj K."/>
            <person name="Zielenkiewicz U."/>
            <person name="Pilsyk S."/>
            <person name="Malc E."/>
            <person name="Mieczkowski P."/>
            <person name="Kruszewska J.S."/>
            <person name="Biernat P."/>
            <person name="Pawlowska J."/>
        </authorList>
    </citation>
    <scope>NUCLEOTIDE SEQUENCE</scope>
    <source>
        <strain evidence="8">WA0000018081</strain>
    </source>
</reference>
<protein>
    <recommendedName>
        <fullName evidence="7">Major facilitator superfamily (MFS) profile domain-containing protein</fullName>
    </recommendedName>
</protein>
<organism evidence="8 9">
    <name type="scientific">Thamnidium elegans</name>
    <dbReference type="NCBI Taxonomy" id="101142"/>
    <lineage>
        <taxon>Eukaryota</taxon>
        <taxon>Fungi</taxon>
        <taxon>Fungi incertae sedis</taxon>
        <taxon>Mucoromycota</taxon>
        <taxon>Mucoromycotina</taxon>
        <taxon>Mucoromycetes</taxon>
        <taxon>Mucorales</taxon>
        <taxon>Mucorineae</taxon>
        <taxon>Mucoraceae</taxon>
        <taxon>Thamnidium</taxon>
    </lineage>
</organism>
<dbReference type="InterPro" id="IPR020846">
    <property type="entry name" value="MFS_dom"/>
</dbReference>
<feature type="transmembrane region" description="Helical" evidence="6">
    <location>
        <begin position="414"/>
        <end position="434"/>
    </location>
</feature>
<proteinExistence type="predicted"/>
<feature type="transmembrane region" description="Helical" evidence="6">
    <location>
        <begin position="47"/>
        <end position="64"/>
    </location>
</feature>
<keyword evidence="5 6" id="KW-0472">Membrane</keyword>
<dbReference type="InterPro" id="IPR011701">
    <property type="entry name" value="MFS"/>
</dbReference>
<feature type="transmembrane region" description="Helical" evidence="6">
    <location>
        <begin position="334"/>
        <end position="363"/>
    </location>
</feature>
<feature type="transmembrane region" description="Helical" evidence="6">
    <location>
        <begin position="384"/>
        <end position="408"/>
    </location>
</feature>
<dbReference type="Proteomes" id="UP000613177">
    <property type="component" value="Unassembled WGS sequence"/>
</dbReference>
<keyword evidence="2" id="KW-0813">Transport</keyword>
<feature type="transmembrane region" description="Helical" evidence="6">
    <location>
        <begin position="268"/>
        <end position="287"/>
    </location>
</feature>
<feature type="transmembrane region" description="Helical" evidence="6">
    <location>
        <begin position="100"/>
        <end position="122"/>
    </location>
</feature>
<accession>A0A8H7SS30</accession>
<comment type="subcellular location">
    <subcellularLocation>
        <location evidence="1">Membrane</location>
        <topology evidence="1">Multi-pass membrane protein</topology>
    </subcellularLocation>
</comment>
<dbReference type="EMBL" id="JAEPRE010000084">
    <property type="protein sequence ID" value="KAG2233292.1"/>
    <property type="molecule type" value="Genomic_DNA"/>
</dbReference>
<dbReference type="SUPFAM" id="SSF103473">
    <property type="entry name" value="MFS general substrate transporter"/>
    <property type="match status" value="1"/>
</dbReference>
<dbReference type="Gene3D" id="1.20.1250.20">
    <property type="entry name" value="MFS general substrate transporter like domains"/>
    <property type="match status" value="1"/>
</dbReference>
<feature type="transmembrane region" description="Helical" evidence="6">
    <location>
        <begin position="13"/>
        <end position="35"/>
    </location>
</feature>
<sequence length="446" mass="49531">MIRDFKITDELHIGYYTSLISSAFAMAQFVSGIPWGSLSDRIGRKPVVLMGLACTSLGVLLFGLSKSFAWAFATKIFSGAFASIYPPPISMYMYCVNLNLYFRMVTFGLGSIVGAALGGYLASPVEKYPDFFSNLGPIKEFLVEYPYFLPCFFATCLSTFCWFLGFFFMDETLYLKGKSDNEEQRPLMAAVETEEYSTFTESVAEGSENSNKNNGKKSFSEILTPPILAISLLYAVVAFQMLYFDELLPIWSATPKDAGGLGFESREIGTILSYAGSVMLFVQVFVLHRLTAIFGLFNLFQISLLSSALIYFALGLCRLLYQIPDLSGQANTKFWVWFGLIFCLTIKSLAQTIAITTSVILLNNSVTRFDTLGFINGFSQCCNAAMRALSPAVAGFIWSSAITSYWISLEIRAYISWGVLGVIGCITFFTGTRLNPLHYNQPHKVK</sequence>
<evidence type="ECO:0000256" key="6">
    <source>
        <dbReference type="SAM" id="Phobius"/>
    </source>
</evidence>
<feature type="transmembrane region" description="Helical" evidence="6">
    <location>
        <begin position="222"/>
        <end position="243"/>
    </location>
</feature>
<feature type="domain" description="Major facilitator superfamily (MFS) profile" evidence="7">
    <location>
        <begin position="1"/>
        <end position="436"/>
    </location>
</feature>
<keyword evidence="3 6" id="KW-0812">Transmembrane</keyword>
<dbReference type="PANTHER" id="PTHR23504">
    <property type="entry name" value="MAJOR FACILITATOR SUPERFAMILY DOMAIN-CONTAINING PROTEIN 10"/>
    <property type="match status" value="1"/>
</dbReference>
<evidence type="ECO:0000256" key="1">
    <source>
        <dbReference type="ARBA" id="ARBA00004141"/>
    </source>
</evidence>
<dbReference type="Pfam" id="PF07690">
    <property type="entry name" value="MFS_1"/>
    <property type="match status" value="1"/>
</dbReference>
<evidence type="ECO:0000259" key="7">
    <source>
        <dbReference type="PROSITE" id="PS50850"/>
    </source>
</evidence>
<dbReference type="GO" id="GO:0016020">
    <property type="term" value="C:membrane"/>
    <property type="evidence" value="ECO:0007669"/>
    <property type="project" value="UniProtKB-SubCell"/>
</dbReference>
<evidence type="ECO:0000256" key="2">
    <source>
        <dbReference type="ARBA" id="ARBA00022448"/>
    </source>
</evidence>
<feature type="transmembrane region" description="Helical" evidence="6">
    <location>
        <begin position="294"/>
        <end position="314"/>
    </location>
</feature>
<dbReference type="AlphaFoldDB" id="A0A8H7SS30"/>
<evidence type="ECO:0000256" key="5">
    <source>
        <dbReference type="ARBA" id="ARBA00023136"/>
    </source>
</evidence>
<evidence type="ECO:0000313" key="8">
    <source>
        <dbReference type="EMBL" id="KAG2233292.1"/>
    </source>
</evidence>
<evidence type="ECO:0000256" key="3">
    <source>
        <dbReference type="ARBA" id="ARBA00022692"/>
    </source>
</evidence>
<keyword evidence="9" id="KW-1185">Reference proteome</keyword>
<dbReference type="PROSITE" id="PS50850">
    <property type="entry name" value="MFS"/>
    <property type="match status" value="1"/>
</dbReference>
<evidence type="ECO:0000256" key="4">
    <source>
        <dbReference type="ARBA" id="ARBA00022989"/>
    </source>
</evidence>
<comment type="caution">
    <text evidence="8">The sequence shown here is derived from an EMBL/GenBank/DDBJ whole genome shotgun (WGS) entry which is preliminary data.</text>
</comment>
<dbReference type="GO" id="GO:0022857">
    <property type="term" value="F:transmembrane transporter activity"/>
    <property type="evidence" value="ECO:0007669"/>
    <property type="project" value="InterPro"/>
</dbReference>
<evidence type="ECO:0000313" key="9">
    <source>
        <dbReference type="Proteomes" id="UP000613177"/>
    </source>
</evidence>
<gene>
    <name evidence="8" type="ORF">INT48_001604</name>
</gene>
<dbReference type="PANTHER" id="PTHR23504:SF15">
    <property type="entry name" value="MAJOR FACILITATOR SUPERFAMILY (MFS) PROFILE DOMAIN-CONTAINING PROTEIN"/>
    <property type="match status" value="1"/>
</dbReference>
<name>A0A8H7SS30_9FUNG</name>